<dbReference type="InterPro" id="IPR007921">
    <property type="entry name" value="CHAP_dom"/>
</dbReference>
<comment type="similarity">
    <text evidence="1">Belongs to the peptidase C40 family.</text>
</comment>
<dbReference type="SUPFAM" id="SSF54001">
    <property type="entry name" value="Cysteine proteinases"/>
    <property type="match status" value="1"/>
</dbReference>
<feature type="compositionally biased region" description="Low complexity" evidence="5">
    <location>
        <begin position="81"/>
        <end position="92"/>
    </location>
</feature>
<evidence type="ECO:0000259" key="8">
    <source>
        <dbReference type="PROSITE" id="PS51935"/>
    </source>
</evidence>
<evidence type="ECO:0000256" key="5">
    <source>
        <dbReference type="SAM" id="MobiDB-lite"/>
    </source>
</evidence>
<dbReference type="Proteomes" id="UP000821846">
    <property type="component" value="Unassembled WGS sequence"/>
</dbReference>
<feature type="compositionally biased region" description="Polar residues" evidence="5">
    <location>
        <begin position="42"/>
        <end position="71"/>
    </location>
</feature>
<evidence type="ECO:0000313" key="10">
    <source>
        <dbReference type="Proteomes" id="UP000821846"/>
    </source>
</evidence>
<name>A0ABX2GU65_9FIRM</name>
<organism evidence="9 10">
    <name type="scientific">Faecalicatena fissicatena</name>
    <dbReference type="NCBI Taxonomy" id="290055"/>
    <lineage>
        <taxon>Bacteria</taxon>
        <taxon>Bacillati</taxon>
        <taxon>Bacillota</taxon>
        <taxon>Clostridia</taxon>
        <taxon>Lachnospirales</taxon>
        <taxon>Lachnospiraceae</taxon>
        <taxon>Faecalicatena</taxon>
    </lineage>
</organism>
<dbReference type="PROSITE" id="PS51935">
    <property type="entry name" value="NLPC_P60"/>
    <property type="match status" value="1"/>
</dbReference>
<feature type="domain" description="Peptidase C51" evidence="7">
    <location>
        <begin position="418"/>
        <end position="538"/>
    </location>
</feature>
<dbReference type="PANTHER" id="PTHR47053:SF1">
    <property type="entry name" value="MUREIN DD-ENDOPEPTIDASE MEPH-RELATED"/>
    <property type="match status" value="1"/>
</dbReference>
<keyword evidence="4" id="KW-0788">Thiol protease</keyword>
<feature type="region of interest" description="Disordered" evidence="5">
    <location>
        <begin position="32"/>
        <end position="162"/>
    </location>
</feature>
<reference evidence="9 10" key="1">
    <citation type="journal article" date="2020" name="Cell Host Microbe">
        <title>Functional and Genomic Variation between Human-Derived Isolates of Lachnospiraceae Reveals Inter- and Intra-Species Diversity.</title>
        <authorList>
            <person name="Sorbara M.T."/>
            <person name="Littmann E.R."/>
            <person name="Fontana E."/>
            <person name="Moody T.U."/>
            <person name="Kohout C.E."/>
            <person name="Gjonbalaj M."/>
            <person name="Eaton V."/>
            <person name="Seok R."/>
            <person name="Leiner I.M."/>
            <person name="Pamer E.G."/>
        </authorList>
    </citation>
    <scope>NUCLEOTIDE SEQUENCE [LARGE SCALE GENOMIC DNA]</scope>
    <source>
        <strain evidence="9 10">MSK.14.16</strain>
    </source>
</reference>
<dbReference type="InterPro" id="IPR000064">
    <property type="entry name" value="NLP_P60_dom"/>
</dbReference>
<evidence type="ECO:0000256" key="2">
    <source>
        <dbReference type="ARBA" id="ARBA00022670"/>
    </source>
</evidence>
<keyword evidence="6" id="KW-0732">Signal</keyword>
<keyword evidence="2" id="KW-0645">Protease</keyword>
<feature type="signal peptide" evidence="6">
    <location>
        <begin position="1"/>
        <end position="28"/>
    </location>
</feature>
<gene>
    <name evidence="9" type="ORF">HFM93_02245</name>
</gene>
<comment type="caution">
    <text evidence="9">The sequence shown here is derived from an EMBL/GenBank/DDBJ whole genome shotgun (WGS) entry which is preliminary data.</text>
</comment>
<dbReference type="InterPro" id="IPR038765">
    <property type="entry name" value="Papain-like_cys_pep_sf"/>
</dbReference>
<evidence type="ECO:0000313" key="9">
    <source>
        <dbReference type="EMBL" id="NSG29116.1"/>
    </source>
</evidence>
<evidence type="ECO:0000256" key="4">
    <source>
        <dbReference type="ARBA" id="ARBA00022807"/>
    </source>
</evidence>
<dbReference type="InterPro" id="IPR051202">
    <property type="entry name" value="Peptidase_C40"/>
</dbReference>
<dbReference type="PROSITE" id="PS50911">
    <property type="entry name" value="CHAP"/>
    <property type="match status" value="1"/>
</dbReference>
<accession>A0ABX2GU65</accession>
<protein>
    <submittedName>
        <fullName evidence="9">C40 family peptidase</fullName>
    </submittedName>
</protein>
<feature type="region of interest" description="Disordered" evidence="5">
    <location>
        <begin position="274"/>
        <end position="325"/>
    </location>
</feature>
<dbReference type="Gene3D" id="3.90.1720.10">
    <property type="entry name" value="endopeptidase domain like (from Nostoc punctiforme)"/>
    <property type="match status" value="1"/>
</dbReference>
<keyword evidence="10" id="KW-1185">Reference proteome</keyword>
<evidence type="ECO:0000259" key="7">
    <source>
        <dbReference type="PROSITE" id="PS50911"/>
    </source>
</evidence>
<feature type="compositionally biased region" description="Basic and acidic residues" evidence="5">
    <location>
        <begin position="99"/>
        <end position="162"/>
    </location>
</feature>
<evidence type="ECO:0000256" key="3">
    <source>
        <dbReference type="ARBA" id="ARBA00022801"/>
    </source>
</evidence>
<sequence length="544" mass="59097">MKNRYLYKLGCMMLAGSMLMSTAPVAYASSLQTELQKEAESNTEGSQTETSQPETSQSETPATETETSQPETKPELETRQTETAAAETETNASQTGDTDASKEDGTSDSDKKDDGSDKKDGDKKSEGDSKDDKNKKDDADDKDSQKGDIQKPDDESEQVDHSDAAADYASNIIAGNSVYLGELSSEYGISFDEEFEKTMDKIEADYKEFLDKPEDFLAENWQDVLAVYVMKYGQDAGIKMDKSCRDDLEQIFFLMNVRSNSAILRKLEKIQKEEVSETEGRSAETEKAAEVEESTETEKAAEAEESTETEKEADAEESTETKKVAEADAKEYRALSVQDYIALYGADEEQTAILEKYTSTKCRQLCAIVTASKGFVRSEAGSDVSEERVSIVAAACSLIGKVGYFWGGKSYAIGWDDSWGSPMTVSAEGSKSSGTVRSYGLDCSGFVAWSYYNGLGGKDAGIGNHTTTQWNASEMVDSQSARPGDLVFYHPASAGDDNHVGIVVGVNDNGSLLVVHCSSSQNGVMTGEAWSAGFQYVRSPLGLE</sequence>
<evidence type="ECO:0000256" key="1">
    <source>
        <dbReference type="ARBA" id="ARBA00007074"/>
    </source>
</evidence>
<dbReference type="PANTHER" id="PTHR47053">
    <property type="entry name" value="MUREIN DD-ENDOPEPTIDASE MEPH-RELATED"/>
    <property type="match status" value="1"/>
</dbReference>
<feature type="domain" description="NlpC/P60" evidence="8">
    <location>
        <begin position="385"/>
        <end position="541"/>
    </location>
</feature>
<feature type="compositionally biased region" description="Basic and acidic residues" evidence="5">
    <location>
        <begin position="274"/>
        <end position="312"/>
    </location>
</feature>
<dbReference type="EMBL" id="JAAWUZ010000004">
    <property type="protein sequence ID" value="NSG29116.1"/>
    <property type="molecule type" value="Genomic_DNA"/>
</dbReference>
<feature type="chain" id="PRO_5047229980" evidence="6">
    <location>
        <begin position="29"/>
        <end position="544"/>
    </location>
</feature>
<proteinExistence type="inferred from homology"/>
<dbReference type="RefSeq" id="WP_173865637.1">
    <property type="nucleotide sequence ID" value="NZ_JAAWUU010000004.1"/>
</dbReference>
<dbReference type="Pfam" id="PF00877">
    <property type="entry name" value="NLPC_P60"/>
    <property type="match status" value="1"/>
</dbReference>
<evidence type="ECO:0000256" key="6">
    <source>
        <dbReference type="SAM" id="SignalP"/>
    </source>
</evidence>
<keyword evidence="3" id="KW-0378">Hydrolase</keyword>